<dbReference type="Gene3D" id="3.40.50.300">
    <property type="entry name" value="P-loop containing nucleotide triphosphate hydrolases"/>
    <property type="match status" value="1"/>
</dbReference>
<dbReference type="EMBL" id="BAABID010000006">
    <property type="protein sequence ID" value="GAA4724281.1"/>
    <property type="molecule type" value="Genomic_DNA"/>
</dbReference>
<organism evidence="1 2">
    <name type="scientific">Isoptericola chiayiensis</name>
    <dbReference type="NCBI Taxonomy" id="579446"/>
    <lineage>
        <taxon>Bacteria</taxon>
        <taxon>Bacillati</taxon>
        <taxon>Actinomycetota</taxon>
        <taxon>Actinomycetes</taxon>
        <taxon>Micrococcales</taxon>
        <taxon>Promicromonosporaceae</taxon>
        <taxon>Isoptericola</taxon>
    </lineage>
</organism>
<dbReference type="InterPro" id="IPR050625">
    <property type="entry name" value="ParA/MinD_ATPase"/>
</dbReference>
<proteinExistence type="predicted"/>
<dbReference type="InterPro" id="IPR027417">
    <property type="entry name" value="P-loop_NTPase"/>
</dbReference>
<keyword evidence="2" id="KW-1185">Reference proteome</keyword>
<name>A0ABP8YA58_9MICO</name>
<gene>
    <name evidence="1" type="ORF">GCM10023216_12760</name>
</gene>
<sequence length="261" mass="26289">MDSSPPATGPDTTRAARMVAVVGAAGGAGTSTLAAALARSLRRQVGETTLVDLHTPGGGVDVLLGVEDAPGARWPDLADARGTVDPPDLLAALPRWAGVPVLSASRYAAAPPQDDVVLDVVTALVRAGQRIVLDLPGPRSWDRAPGNLLRSADVVVLVVPRSARGVAGGIAARRALDAVTRGPVRLVAGLPSAGRVDAGEVARAVGGPLAAVLDRDRHLPAALERGEGPRTGARTPVGRAARGLVDALSRVPGADRTAVGA</sequence>
<dbReference type="RefSeq" id="WP_172151248.1">
    <property type="nucleotide sequence ID" value="NZ_BAABID010000006.1"/>
</dbReference>
<dbReference type="Proteomes" id="UP001500956">
    <property type="component" value="Unassembled WGS sequence"/>
</dbReference>
<evidence type="ECO:0000313" key="2">
    <source>
        <dbReference type="Proteomes" id="UP001500956"/>
    </source>
</evidence>
<dbReference type="InterPro" id="IPR022521">
    <property type="entry name" value="Rv3660c"/>
</dbReference>
<evidence type="ECO:0000313" key="1">
    <source>
        <dbReference type="EMBL" id="GAA4724281.1"/>
    </source>
</evidence>
<evidence type="ECO:0008006" key="3">
    <source>
        <dbReference type="Google" id="ProtNLM"/>
    </source>
</evidence>
<dbReference type="SUPFAM" id="SSF52540">
    <property type="entry name" value="P-loop containing nucleoside triphosphate hydrolases"/>
    <property type="match status" value="1"/>
</dbReference>
<dbReference type="PANTHER" id="PTHR43384:SF11">
    <property type="entry name" value="SEPTUM SITE DETERMINING PROTEIN"/>
    <property type="match status" value="1"/>
</dbReference>
<accession>A0ABP8YA58</accession>
<protein>
    <recommendedName>
        <fullName evidence="3">Helicase/secretion neighborhood CpaE-like protein</fullName>
    </recommendedName>
</protein>
<reference evidence="2" key="1">
    <citation type="journal article" date="2019" name="Int. J. Syst. Evol. Microbiol.">
        <title>The Global Catalogue of Microorganisms (GCM) 10K type strain sequencing project: providing services to taxonomists for standard genome sequencing and annotation.</title>
        <authorList>
            <consortium name="The Broad Institute Genomics Platform"/>
            <consortium name="The Broad Institute Genome Sequencing Center for Infectious Disease"/>
            <person name="Wu L."/>
            <person name="Ma J."/>
        </authorList>
    </citation>
    <scope>NUCLEOTIDE SEQUENCE [LARGE SCALE GENOMIC DNA]</scope>
    <source>
        <strain evidence="2">JCM 18063</strain>
    </source>
</reference>
<comment type="caution">
    <text evidence="1">The sequence shown here is derived from an EMBL/GenBank/DDBJ whole genome shotgun (WGS) entry which is preliminary data.</text>
</comment>
<dbReference type="NCBIfam" id="TIGR03815">
    <property type="entry name" value="CpaE_hom_Actino"/>
    <property type="match status" value="1"/>
</dbReference>
<dbReference type="PANTHER" id="PTHR43384">
    <property type="entry name" value="SEPTUM SITE-DETERMINING PROTEIN MIND HOMOLOG, CHLOROPLASTIC-RELATED"/>
    <property type="match status" value="1"/>
</dbReference>